<name>A0A6J4QYM8_9ACTN</name>
<dbReference type="CDD" id="cd06260">
    <property type="entry name" value="DUF820-like"/>
    <property type="match status" value="1"/>
</dbReference>
<sequence length="199" mass="21952">MLQCPEGRCAAEGEVFMDVVRQQVTAEELLRTPDDGFRYELVGGELRKMTPAGNVHGRIAMRVAWPLARHVEENQLGVVYAAETGFKLARDPDTVRAPDVAFVSRARIEAVGEVEGYWPGAPDLAVEVISPGDSYVEVEEKVFDWLEAGTKMVVTVNPRKRSATVYRSLTDITVLTASDVLDGGDIVPDFRLAVQEIFE</sequence>
<evidence type="ECO:0000259" key="1">
    <source>
        <dbReference type="Pfam" id="PF05685"/>
    </source>
</evidence>
<dbReference type="InterPro" id="IPR008538">
    <property type="entry name" value="Uma2"/>
</dbReference>
<protein>
    <recommendedName>
        <fullName evidence="1">Putative restriction endonuclease domain-containing protein</fullName>
    </recommendedName>
</protein>
<proteinExistence type="predicted"/>
<dbReference type="PANTHER" id="PTHR34107:SF1">
    <property type="entry name" value="SLL0198 PROTEIN"/>
    <property type="match status" value="1"/>
</dbReference>
<dbReference type="InterPro" id="IPR012296">
    <property type="entry name" value="Nuclease_put_TT1808"/>
</dbReference>
<organism evidence="2">
    <name type="scientific">uncultured Rubrobacteraceae bacterium</name>
    <dbReference type="NCBI Taxonomy" id="349277"/>
    <lineage>
        <taxon>Bacteria</taxon>
        <taxon>Bacillati</taxon>
        <taxon>Actinomycetota</taxon>
        <taxon>Rubrobacteria</taxon>
        <taxon>Rubrobacterales</taxon>
        <taxon>Rubrobacteraceae</taxon>
        <taxon>environmental samples</taxon>
    </lineage>
</organism>
<dbReference type="AlphaFoldDB" id="A0A6J4QYM8"/>
<dbReference type="Gene3D" id="3.90.1570.10">
    <property type="entry name" value="tt1808, chain A"/>
    <property type="match status" value="1"/>
</dbReference>
<gene>
    <name evidence="2" type="ORF">AVDCRST_MAG28-2709</name>
</gene>
<dbReference type="PANTHER" id="PTHR34107">
    <property type="entry name" value="SLL0198 PROTEIN-RELATED"/>
    <property type="match status" value="1"/>
</dbReference>
<dbReference type="SUPFAM" id="SSF52980">
    <property type="entry name" value="Restriction endonuclease-like"/>
    <property type="match status" value="1"/>
</dbReference>
<evidence type="ECO:0000313" key="2">
    <source>
        <dbReference type="EMBL" id="CAA9457436.1"/>
    </source>
</evidence>
<dbReference type="EMBL" id="CADCVE010000060">
    <property type="protein sequence ID" value="CAA9457436.1"/>
    <property type="molecule type" value="Genomic_DNA"/>
</dbReference>
<dbReference type="InterPro" id="IPR011335">
    <property type="entry name" value="Restrct_endonuc-II-like"/>
</dbReference>
<dbReference type="Pfam" id="PF05685">
    <property type="entry name" value="Uma2"/>
    <property type="match status" value="1"/>
</dbReference>
<accession>A0A6J4QYM8</accession>
<reference evidence="2" key="1">
    <citation type="submission" date="2020-02" db="EMBL/GenBank/DDBJ databases">
        <authorList>
            <person name="Meier V. D."/>
        </authorList>
    </citation>
    <scope>NUCLEOTIDE SEQUENCE</scope>
    <source>
        <strain evidence="2">AVDCRST_MAG28</strain>
    </source>
</reference>
<feature type="domain" description="Putative restriction endonuclease" evidence="1">
    <location>
        <begin position="27"/>
        <end position="195"/>
    </location>
</feature>